<feature type="compositionally biased region" description="Basic residues" evidence="1">
    <location>
        <begin position="25"/>
        <end position="37"/>
    </location>
</feature>
<dbReference type="AlphaFoldDB" id="A0A5A7PYE7"/>
<evidence type="ECO:0000313" key="2">
    <source>
        <dbReference type="EMBL" id="GER37671.1"/>
    </source>
</evidence>
<accession>A0A5A7PYE7</accession>
<sequence>MFVVGLSVRVQEYERKIEQDGNKIYKTKTKSSKRKTKIQQLETRNKNSNPRRGRNKVIRGDDWCRHHPRGKIQSRKAKRIFARVSSIVRMKHPVPQRVEKGIAAVKFGQPDRVSRGFHSHLALVSEGKRPEKLVEPLHLEQVVLSYITLSDTPPSKALVTHVETSFGHVEPRDISFHIQEEDEPSVENRGPTRQQET</sequence>
<name>A0A5A7PYE7_STRAF</name>
<dbReference type="EMBL" id="BKCP01005405">
    <property type="protein sequence ID" value="GER37671.1"/>
    <property type="molecule type" value="Genomic_DNA"/>
</dbReference>
<dbReference type="Proteomes" id="UP000325081">
    <property type="component" value="Unassembled WGS sequence"/>
</dbReference>
<gene>
    <name evidence="2" type="ORF">STAS_14083</name>
</gene>
<keyword evidence="3" id="KW-1185">Reference proteome</keyword>
<comment type="caution">
    <text evidence="2">The sequence shown here is derived from an EMBL/GenBank/DDBJ whole genome shotgun (WGS) entry which is preliminary data.</text>
</comment>
<evidence type="ECO:0000313" key="3">
    <source>
        <dbReference type="Proteomes" id="UP000325081"/>
    </source>
</evidence>
<evidence type="ECO:0000256" key="1">
    <source>
        <dbReference type="SAM" id="MobiDB-lite"/>
    </source>
</evidence>
<protein>
    <submittedName>
        <fullName evidence="2">Amino acid adenylation domain</fullName>
    </submittedName>
</protein>
<feature type="region of interest" description="Disordered" evidence="1">
    <location>
        <begin position="24"/>
        <end position="56"/>
    </location>
</feature>
<reference evidence="3" key="1">
    <citation type="journal article" date="2019" name="Curr. Biol.">
        <title>Genome Sequence of Striga asiatica Provides Insight into the Evolution of Plant Parasitism.</title>
        <authorList>
            <person name="Yoshida S."/>
            <person name="Kim S."/>
            <person name="Wafula E.K."/>
            <person name="Tanskanen J."/>
            <person name="Kim Y.M."/>
            <person name="Honaas L."/>
            <person name="Yang Z."/>
            <person name="Spallek T."/>
            <person name="Conn C.E."/>
            <person name="Ichihashi Y."/>
            <person name="Cheong K."/>
            <person name="Cui S."/>
            <person name="Der J.P."/>
            <person name="Gundlach H."/>
            <person name="Jiao Y."/>
            <person name="Hori C."/>
            <person name="Ishida J.K."/>
            <person name="Kasahara H."/>
            <person name="Kiba T."/>
            <person name="Kim M.S."/>
            <person name="Koo N."/>
            <person name="Laohavisit A."/>
            <person name="Lee Y.H."/>
            <person name="Lumba S."/>
            <person name="McCourt P."/>
            <person name="Mortimer J.C."/>
            <person name="Mutuku J.M."/>
            <person name="Nomura T."/>
            <person name="Sasaki-Sekimoto Y."/>
            <person name="Seto Y."/>
            <person name="Wang Y."/>
            <person name="Wakatake T."/>
            <person name="Sakakibara H."/>
            <person name="Demura T."/>
            <person name="Yamaguchi S."/>
            <person name="Yoneyama K."/>
            <person name="Manabe R.I."/>
            <person name="Nelson D.C."/>
            <person name="Schulman A.H."/>
            <person name="Timko M.P."/>
            <person name="dePamphilis C.W."/>
            <person name="Choi D."/>
            <person name="Shirasu K."/>
        </authorList>
    </citation>
    <scope>NUCLEOTIDE SEQUENCE [LARGE SCALE GENOMIC DNA]</scope>
    <source>
        <strain evidence="3">cv. UVA1</strain>
    </source>
</reference>
<organism evidence="2 3">
    <name type="scientific">Striga asiatica</name>
    <name type="common">Asiatic witchweed</name>
    <name type="synonym">Buchnera asiatica</name>
    <dbReference type="NCBI Taxonomy" id="4170"/>
    <lineage>
        <taxon>Eukaryota</taxon>
        <taxon>Viridiplantae</taxon>
        <taxon>Streptophyta</taxon>
        <taxon>Embryophyta</taxon>
        <taxon>Tracheophyta</taxon>
        <taxon>Spermatophyta</taxon>
        <taxon>Magnoliopsida</taxon>
        <taxon>eudicotyledons</taxon>
        <taxon>Gunneridae</taxon>
        <taxon>Pentapetalae</taxon>
        <taxon>asterids</taxon>
        <taxon>lamiids</taxon>
        <taxon>Lamiales</taxon>
        <taxon>Orobanchaceae</taxon>
        <taxon>Buchnereae</taxon>
        <taxon>Striga</taxon>
    </lineage>
</organism>
<feature type="region of interest" description="Disordered" evidence="1">
    <location>
        <begin position="177"/>
        <end position="197"/>
    </location>
</feature>
<proteinExistence type="predicted"/>
<feature type="compositionally biased region" description="Polar residues" evidence="1">
    <location>
        <begin position="38"/>
        <end position="48"/>
    </location>
</feature>